<proteinExistence type="predicted"/>
<accession>A0ACC0UES5</accession>
<sequence length="124" mass="13445">MRNVVLLVSFPRSLFNAYAGTTGNEPPLRTPLCVSHRLLRASVFSDPSPRGGYLCLTIFCLACPTRPGTVVPPSFTTSPLRQGQIGSPVYSLPMVNGQNNIPLSSCFISCTLMLPFDPLLYLTP</sequence>
<dbReference type="EMBL" id="JAGFNK010000061">
    <property type="protein sequence ID" value="KAI9509564.1"/>
    <property type="molecule type" value="Genomic_DNA"/>
</dbReference>
<dbReference type="Proteomes" id="UP001207468">
    <property type="component" value="Unassembled WGS sequence"/>
</dbReference>
<evidence type="ECO:0000313" key="2">
    <source>
        <dbReference type="Proteomes" id="UP001207468"/>
    </source>
</evidence>
<gene>
    <name evidence="1" type="ORF">F5148DRAFT_1186768</name>
</gene>
<evidence type="ECO:0000313" key="1">
    <source>
        <dbReference type="EMBL" id="KAI9509564.1"/>
    </source>
</evidence>
<protein>
    <submittedName>
        <fullName evidence="1">Uncharacterized protein</fullName>
    </submittedName>
</protein>
<reference evidence="1" key="1">
    <citation type="submission" date="2021-03" db="EMBL/GenBank/DDBJ databases">
        <title>Evolutionary priming and transition to the ectomycorrhizal habit in an iconic lineage of mushroom-forming fungi: is preadaptation a requirement?</title>
        <authorList>
            <consortium name="DOE Joint Genome Institute"/>
            <person name="Looney B.P."/>
            <person name="Miyauchi S."/>
            <person name="Morin E."/>
            <person name="Drula E."/>
            <person name="Courty P.E."/>
            <person name="Chicoki N."/>
            <person name="Fauchery L."/>
            <person name="Kohler A."/>
            <person name="Kuo A."/>
            <person name="LaButti K."/>
            <person name="Pangilinan J."/>
            <person name="Lipzen A."/>
            <person name="Riley R."/>
            <person name="Andreopoulos W."/>
            <person name="He G."/>
            <person name="Johnson J."/>
            <person name="Barry K.W."/>
            <person name="Grigoriev I.V."/>
            <person name="Nagy L."/>
            <person name="Hibbett D."/>
            <person name="Henrissat B."/>
            <person name="Matheny P.B."/>
            <person name="Labbe J."/>
            <person name="Martin A.F."/>
        </authorList>
    </citation>
    <scope>NUCLEOTIDE SEQUENCE</scope>
    <source>
        <strain evidence="1">BPL698</strain>
    </source>
</reference>
<organism evidence="1 2">
    <name type="scientific">Russula earlei</name>
    <dbReference type="NCBI Taxonomy" id="71964"/>
    <lineage>
        <taxon>Eukaryota</taxon>
        <taxon>Fungi</taxon>
        <taxon>Dikarya</taxon>
        <taxon>Basidiomycota</taxon>
        <taxon>Agaricomycotina</taxon>
        <taxon>Agaricomycetes</taxon>
        <taxon>Russulales</taxon>
        <taxon>Russulaceae</taxon>
        <taxon>Russula</taxon>
    </lineage>
</organism>
<comment type="caution">
    <text evidence="1">The sequence shown here is derived from an EMBL/GenBank/DDBJ whole genome shotgun (WGS) entry which is preliminary data.</text>
</comment>
<name>A0ACC0UES5_9AGAM</name>
<keyword evidence="2" id="KW-1185">Reference proteome</keyword>